<sequence length="121" mass="14220">MPRPCGIGRPRKKPDSLTGDKAYSSRANRALLRRRQIRTTIPEPRDQQANRKRRGRSGRRPPTFDADHYKRRNQVERGFNRRKQFRVVATRYDKLAAHYAATVTIAEIIDWLRAQPDRSHS</sequence>
<dbReference type="Proteomes" id="UP001501666">
    <property type="component" value="Unassembled WGS sequence"/>
</dbReference>
<accession>A0ABN3SNQ1</accession>
<dbReference type="PANTHER" id="PTHR30007">
    <property type="entry name" value="PHP DOMAIN PROTEIN"/>
    <property type="match status" value="1"/>
</dbReference>
<evidence type="ECO:0000313" key="3">
    <source>
        <dbReference type="EMBL" id="GAA2681546.1"/>
    </source>
</evidence>
<dbReference type="EMBL" id="BAAATE010000022">
    <property type="protein sequence ID" value="GAA2681546.1"/>
    <property type="molecule type" value="Genomic_DNA"/>
</dbReference>
<reference evidence="3 4" key="1">
    <citation type="journal article" date="2019" name="Int. J. Syst. Evol. Microbiol.">
        <title>The Global Catalogue of Microorganisms (GCM) 10K type strain sequencing project: providing services to taxonomists for standard genome sequencing and annotation.</title>
        <authorList>
            <consortium name="The Broad Institute Genomics Platform"/>
            <consortium name="The Broad Institute Genome Sequencing Center for Infectious Disease"/>
            <person name="Wu L."/>
            <person name="Ma J."/>
        </authorList>
    </citation>
    <scope>NUCLEOTIDE SEQUENCE [LARGE SCALE GENOMIC DNA]</scope>
    <source>
        <strain evidence="3 4">JCM 6835</strain>
    </source>
</reference>
<gene>
    <name evidence="3" type="ORF">GCM10010412_066390</name>
</gene>
<keyword evidence="4" id="KW-1185">Reference proteome</keyword>
<feature type="compositionally biased region" description="Basic and acidic residues" evidence="1">
    <location>
        <begin position="65"/>
        <end position="79"/>
    </location>
</feature>
<name>A0ABN3SNQ1_9ACTN</name>
<evidence type="ECO:0000313" key="4">
    <source>
        <dbReference type="Proteomes" id="UP001501666"/>
    </source>
</evidence>
<feature type="domain" description="Transposase IS4-like" evidence="2">
    <location>
        <begin position="10"/>
        <end position="105"/>
    </location>
</feature>
<dbReference type="PANTHER" id="PTHR30007:SF1">
    <property type="entry name" value="BLR1914 PROTEIN"/>
    <property type="match status" value="1"/>
</dbReference>
<evidence type="ECO:0000259" key="2">
    <source>
        <dbReference type="Pfam" id="PF01609"/>
    </source>
</evidence>
<dbReference type="InterPro" id="IPR002559">
    <property type="entry name" value="Transposase_11"/>
</dbReference>
<organism evidence="3 4">
    <name type="scientific">Nonomuraea recticatena</name>
    <dbReference type="NCBI Taxonomy" id="46178"/>
    <lineage>
        <taxon>Bacteria</taxon>
        <taxon>Bacillati</taxon>
        <taxon>Actinomycetota</taxon>
        <taxon>Actinomycetes</taxon>
        <taxon>Streptosporangiales</taxon>
        <taxon>Streptosporangiaceae</taxon>
        <taxon>Nonomuraea</taxon>
    </lineage>
</organism>
<proteinExistence type="predicted"/>
<feature type="region of interest" description="Disordered" evidence="1">
    <location>
        <begin position="1"/>
        <end position="80"/>
    </location>
</feature>
<comment type="caution">
    <text evidence="3">The sequence shown here is derived from an EMBL/GenBank/DDBJ whole genome shotgun (WGS) entry which is preliminary data.</text>
</comment>
<feature type="compositionally biased region" description="Basic residues" evidence="1">
    <location>
        <begin position="50"/>
        <end position="59"/>
    </location>
</feature>
<dbReference type="Pfam" id="PF01609">
    <property type="entry name" value="DDE_Tnp_1"/>
    <property type="match status" value="1"/>
</dbReference>
<evidence type="ECO:0000256" key="1">
    <source>
        <dbReference type="SAM" id="MobiDB-lite"/>
    </source>
</evidence>
<protein>
    <recommendedName>
        <fullName evidence="2">Transposase IS4-like domain-containing protein</fullName>
    </recommendedName>
</protein>